<keyword evidence="3 10" id="KW-0819">tRNA processing</keyword>
<dbReference type="Pfam" id="PF12631">
    <property type="entry name" value="MnmE_helical"/>
    <property type="match status" value="1"/>
</dbReference>
<dbReference type="NCBIfam" id="NF003661">
    <property type="entry name" value="PRK05291.1-3"/>
    <property type="match status" value="1"/>
</dbReference>
<feature type="binding site" evidence="10">
    <location>
        <position position="267"/>
    </location>
    <ligand>
        <name>K(+)</name>
        <dbReference type="ChEBI" id="CHEBI:29103"/>
    </ligand>
</feature>
<dbReference type="GO" id="GO:0005829">
    <property type="term" value="C:cytosol"/>
    <property type="evidence" value="ECO:0007669"/>
    <property type="project" value="TreeGrafter"/>
</dbReference>
<dbReference type="SUPFAM" id="SSF116878">
    <property type="entry name" value="TrmE connector domain"/>
    <property type="match status" value="1"/>
</dbReference>
<feature type="binding site" evidence="10">
    <location>
        <begin position="287"/>
        <end position="290"/>
    </location>
    <ligand>
        <name>GTP</name>
        <dbReference type="ChEBI" id="CHEBI:37565"/>
    </ligand>
</feature>
<comment type="caution">
    <text evidence="13">The sequence shown here is derived from an EMBL/GenBank/DDBJ whole genome shotgun (WGS) entry which is preliminary data.</text>
</comment>
<dbReference type="EMBL" id="QFFZ01000001">
    <property type="protein sequence ID" value="TEB13707.1"/>
    <property type="molecule type" value="Genomic_DNA"/>
</dbReference>
<dbReference type="SUPFAM" id="SSF52540">
    <property type="entry name" value="P-loop containing nucleoside triphosphate hydrolases"/>
    <property type="match status" value="1"/>
</dbReference>
<evidence type="ECO:0000256" key="11">
    <source>
        <dbReference type="RuleBase" id="RU003313"/>
    </source>
</evidence>
<dbReference type="Pfam" id="PF01926">
    <property type="entry name" value="MMR_HSR1"/>
    <property type="match status" value="1"/>
</dbReference>
<dbReference type="CDD" id="cd14858">
    <property type="entry name" value="TrmE_N"/>
    <property type="match status" value="1"/>
</dbReference>
<keyword evidence="2 10" id="KW-0963">Cytoplasm</keyword>
<evidence type="ECO:0000256" key="2">
    <source>
        <dbReference type="ARBA" id="ARBA00022490"/>
    </source>
</evidence>
<dbReference type="CDD" id="cd04164">
    <property type="entry name" value="trmE"/>
    <property type="match status" value="1"/>
</dbReference>
<dbReference type="InterPro" id="IPR027417">
    <property type="entry name" value="P-loop_NTPase"/>
</dbReference>
<evidence type="ECO:0000259" key="12">
    <source>
        <dbReference type="PROSITE" id="PS51709"/>
    </source>
</evidence>
<dbReference type="FunFam" id="3.30.1360.120:FF:000003">
    <property type="entry name" value="tRNA modification GTPase MnmE"/>
    <property type="match status" value="1"/>
</dbReference>
<dbReference type="NCBIfam" id="TIGR00231">
    <property type="entry name" value="small_GTP"/>
    <property type="match status" value="1"/>
</dbReference>
<proteinExistence type="inferred from homology"/>
<feature type="binding site" evidence="10">
    <location>
        <position position="137"/>
    </location>
    <ligand>
        <name>(6S)-5-formyl-5,6,7,8-tetrahydrofolate</name>
        <dbReference type="ChEBI" id="CHEBI:57457"/>
    </ligand>
</feature>
<comment type="subunit">
    <text evidence="10">Homodimer. Heterotetramer of two MnmE and two MnmG subunits.</text>
</comment>
<dbReference type="Proteomes" id="UP000297597">
    <property type="component" value="Unassembled WGS sequence"/>
</dbReference>
<name>A0A4Y7RZJ6_9FIRM</name>
<evidence type="ECO:0000256" key="8">
    <source>
        <dbReference type="ARBA" id="ARBA00022958"/>
    </source>
</evidence>
<dbReference type="InterPro" id="IPR027266">
    <property type="entry name" value="TrmE/GcvT-like"/>
</dbReference>
<evidence type="ECO:0000256" key="7">
    <source>
        <dbReference type="ARBA" id="ARBA00022842"/>
    </source>
</evidence>
<dbReference type="InterPro" id="IPR025867">
    <property type="entry name" value="MnmE_helical"/>
</dbReference>
<dbReference type="GO" id="GO:0042802">
    <property type="term" value="F:identical protein binding"/>
    <property type="evidence" value="ECO:0007669"/>
    <property type="project" value="UniProtKB-ARBA"/>
</dbReference>
<evidence type="ECO:0000256" key="10">
    <source>
        <dbReference type="HAMAP-Rule" id="MF_00379"/>
    </source>
</evidence>
<evidence type="ECO:0000256" key="4">
    <source>
        <dbReference type="ARBA" id="ARBA00022723"/>
    </source>
</evidence>
<feature type="binding site" evidence="10">
    <location>
        <position position="262"/>
    </location>
    <ligand>
        <name>K(+)</name>
        <dbReference type="ChEBI" id="CHEBI:29103"/>
    </ligand>
</feature>
<comment type="subcellular location">
    <subcellularLocation>
        <location evidence="10">Cytoplasm</location>
    </subcellularLocation>
</comment>
<reference evidence="13 14" key="1">
    <citation type="journal article" date="2018" name="Environ. Microbiol.">
        <title>Novel energy conservation strategies and behaviour of Pelotomaculum schinkii driving syntrophic propionate catabolism.</title>
        <authorList>
            <person name="Hidalgo-Ahumada C.A.P."/>
            <person name="Nobu M.K."/>
            <person name="Narihiro T."/>
            <person name="Tamaki H."/>
            <person name="Liu W.T."/>
            <person name="Kamagata Y."/>
            <person name="Stams A.J.M."/>
            <person name="Imachi H."/>
            <person name="Sousa D.Z."/>
        </authorList>
    </citation>
    <scope>NUCLEOTIDE SEQUENCE [LARGE SCALE GENOMIC DNA]</scope>
    <source>
        <strain evidence="13 14">MGP</strain>
    </source>
</reference>
<feature type="binding site" evidence="10">
    <location>
        <position position="264"/>
    </location>
    <ligand>
        <name>K(+)</name>
        <dbReference type="ChEBI" id="CHEBI:29103"/>
    </ligand>
</feature>
<dbReference type="InterPro" id="IPR004520">
    <property type="entry name" value="GTPase_MnmE"/>
</dbReference>
<dbReference type="GO" id="GO:0003924">
    <property type="term" value="F:GTPase activity"/>
    <property type="evidence" value="ECO:0007669"/>
    <property type="project" value="UniProtKB-UniRule"/>
</dbReference>
<comment type="cofactor">
    <cofactor evidence="10">
        <name>K(+)</name>
        <dbReference type="ChEBI" id="CHEBI:29103"/>
    </cofactor>
    <text evidence="10">Binds 1 potassium ion per subunit.</text>
</comment>
<feature type="binding site" evidence="10">
    <location>
        <position position="472"/>
    </location>
    <ligand>
        <name>(6S)-5-formyl-5,6,7,8-tetrahydrofolate</name>
        <dbReference type="ChEBI" id="CHEBI:57457"/>
    </ligand>
</feature>
<evidence type="ECO:0000313" key="14">
    <source>
        <dbReference type="Proteomes" id="UP000297597"/>
    </source>
</evidence>
<dbReference type="Pfam" id="PF10396">
    <property type="entry name" value="TrmE_N"/>
    <property type="match status" value="1"/>
</dbReference>
<evidence type="ECO:0000256" key="3">
    <source>
        <dbReference type="ARBA" id="ARBA00022694"/>
    </source>
</evidence>
<dbReference type="FunFam" id="3.40.50.300:FF:000494">
    <property type="entry name" value="tRNA modification GTPase MnmE"/>
    <property type="match status" value="1"/>
</dbReference>
<dbReference type="PRINTS" id="PR00449">
    <property type="entry name" value="RASTRNSFRMNG"/>
</dbReference>
<evidence type="ECO:0000256" key="1">
    <source>
        <dbReference type="ARBA" id="ARBA00011043"/>
    </source>
</evidence>
<dbReference type="Gene3D" id="3.40.50.300">
    <property type="entry name" value="P-loop containing nucleotide triphosphate hydrolases"/>
    <property type="match status" value="1"/>
</dbReference>
<dbReference type="AlphaFoldDB" id="A0A4Y7RZJ6"/>
<dbReference type="NCBIfam" id="TIGR00450">
    <property type="entry name" value="mnmE_trmE_thdF"/>
    <property type="match status" value="1"/>
</dbReference>
<evidence type="ECO:0000256" key="5">
    <source>
        <dbReference type="ARBA" id="ARBA00022741"/>
    </source>
</evidence>
<dbReference type="GO" id="GO:0005525">
    <property type="term" value="F:GTP binding"/>
    <property type="evidence" value="ECO:0007669"/>
    <property type="project" value="UniProtKB-UniRule"/>
</dbReference>
<organism evidence="13 14">
    <name type="scientific">Pelotomaculum propionicicum</name>
    <dbReference type="NCBI Taxonomy" id="258475"/>
    <lineage>
        <taxon>Bacteria</taxon>
        <taxon>Bacillati</taxon>
        <taxon>Bacillota</taxon>
        <taxon>Clostridia</taxon>
        <taxon>Eubacteriales</taxon>
        <taxon>Desulfotomaculaceae</taxon>
        <taxon>Pelotomaculum</taxon>
    </lineage>
</organism>
<dbReference type="InterPro" id="IPR027368">
    <property type="entry name" value="MnmE_dom2"/>
</dbReference>
<comment type="caution">
    <text evidence="10">Lacks conserved residue(s) required for the propagation of feature annotation.</text>
</comment>
<dbReference type="GO" id="GO:0002098">
    <property type="term" value="P:tRNA wobble uridine modification"/>
    <property type="evidence" value="ECO:0007669"/>
    <property type="project" value="TreeGrafter"/>
</dbReference>
<dbReference type="Gene3D" id="1.20.120.430">
    <property type="entry name" value="tRNA modification GTPase MnmE domain 2"/>
    <property type="match status" value="1"/>
</dbReference>
<keyword evidence="14" id="KW-1185">Reference proteome</keyword>
<dbReference type="PROSITE" id="PS51709">
    <property type="entry name" value="G_TRME"/>
    <property type="match status" value="1"/>
</dbReference>
<keyword evidence="8 10" id="KW-0630">Potassium</keyword>
<keyword evidence="5 10" id="KW-0547">Nucleotide-binding</keyword>
<feature type="binding site" evidence="10">
    <location>
        <position position="243"/>
    </location>
    <ligand>
        <name>K(+)</name>
        <dbReference type="ChEBI" id="CHEBI:29103"/>
    </ligand>
</feature>
<comment type="function">
    <text evidence="10">Exhibits a very high intrinsic GTPase hydrolysis rate. Involved in the addition of a carboxymethylaminomethyl (cmnm) group at the wobble position (U34) of certain tRNAs, forming tRNA-cmnm(5)s(2)U34.</text>
</comment>
<evidence type="ECO:0000256" key="9">
    <source>
        <dbReference type="ARBA" id="ARBA00023134"/>
    </source>
</evidence>
<comment type="similarity">
    <text evidence="1 10 11">Belongs to the TRAFAC class TrmE-Era-EngA-EngB-Septin-like GTPase superfamily. TrmE GTPase family.</text>
</comment>
<dbReference type="InterPro" id="IPR005225">
    <property type="entry name" value="Small_GTP-bd"/>
</dbReference>
<dbReference type="InterPro" id="IPR006073">
    <property type="entry name" value="GTP-bd"/>
</dbReference>
<keyword evidence="7 10" id="KW-0460">Magnesium</keyword>
<evidence type="ECO:0000256" key="6">
    <source>
        <dbReference type="ARBA" id="ARBA00022801"/>
    </source>
</evidence>
<keyword evidence="6 10" id="KW-0378">Hydrolase</keyword>
<sequence>MLGLKNYLAGGLNLLEDTIAAISTPLGEGGIGIVRLSGPAAFDIAKKIFRSKKKEWSAAEGHRLVYGHILDPAGQIVDEVLLGYMKAPHTYTREDIIEINCHGGIVPSKKILELVLSAGARLARPGEFSLRAFLNGRIDLAQAESIIDIIRARTETGLKLAVAQLNGSLSRKILELQDRLLGLLAQVEANIDFPEDDLEAATGQELLRTVGELLEQVEDLIRGAQAGKIYREGIRTIIIGRPNVGKSSLLNALLRENRAIVSDIPGTTRDIIEEMINIGGIPLKIIDTAGLHETENIIEKIGMEKTREMINRADLVLVVLDAGRELVAADLDIIGSVRDKKAVFLVNKDDLAEKKISVEELDVLAAGRPVLWVSAKEETGLDELEEKIFEMVMGGHLSGTDDALVTNTRHKQALEAAQRHLTDAVAELKKKVPVDVAAIDIRAAWEALGEITGNTVTEDLLDRIFADFCIGK</sequence>
<dbReference type="GO" id="GO:0030488">
    <property type="term" value="P:tRNA methylation"/>
    <property type="evidence" value="ECO:0007669"/>
    <property type="project" value="TreeGrafter"/>
</dbReference>
<gene>
    <name evidence="13" type="primary">mnmE_1</name>
    <name evidence="10" type="synonym">mnmE</name>
    <name evidence="10" type="synonym">trmE</name>
    <name evidence="13" type="ORF">Pmgp_00110</name>
</gene>
<feature type="binding site" evidence="10">
    <location>
        <begin position="243"/>
        <end position="248"/>
    </location>
    <ligand>
        <name>GTP</name>
        <dbReference type="ChEBI" id="CHEBI:37565"/>
    </ligand>
</feature>
<dbReference type="InterPro" id="IPR031168">
    <property type="entry name" value="G_TrmE"/>
</dbReference>
<dbReference type="GO" id="GO:0046872">
    <property type="term" value="F:metal ion binding"/>
    <property type="evidence" value="ECO:0007669"/>
    <property type="project" value="UniProtKB-KW"/>
</dbReference>
<dbReference type="EC" id="3.6.-.-" evidence="10"/>
<dbReference type="InterPro" id="IPR018948">
    <property type="entry name" value="GTP-bd_TrmE_N"/>
</dbReference>
<feature type="binding site" evidence="10">
    <location>
        <begin position="262"/>
        <end position="268"/>
    </location>
    <ligand>
        <name>GTP</name>
        <dbReference type="ChEBI" id="CHEBI:37565"/>
    </ligand>
</feature>
<feature type="domain" description="TrmE-type G" evidence="12">
    <location>
        <begin position="233"/>
        <end position="393"/>
    </location>
</feature>
<keyword evidence="9 10" id="KW-0342">GTP-binding</keyword>
<feature type="binding site" evidence="10">
    <location>
        <position position="247"/>
    </location>
    <ligand>
        <name>Mg(2+)</name>
        <dbReference type="ChEBI" id="CHEBI:18420"/>
    </ligand>
</feature>
<dbReference type="Gene3D" id="3.30.1360.120">
    <property type="entry name" value="Probable tRNA modification gtpase trme, domain 1"/>
    <property type="match status" value="1"/>
</dbReference>
<protein>
    <recommendedName>
        <fullName evidence="10">tRNA modification GTPase MnmE</fullName>
        <ecNumber evidence="10">3.6.-.-</ecNumber>
    </recommendedName>
</protein>
<evidence type="ECO:0000313" key="13">
    <source>
        <dbReference type="EMBL" id="TEB13707.1"/>
    </source>
</evidence>
<dbReference type="PANTHER" id="PTHR42714:SF2">
    <property type="entry name" value="TRNA MODIFICATION GTPASE GTPBP3, MITOCHONDRIAL"/>
    <property type="match status" value="1"/>
</dbReference>
<feature type="binding site" evidence="10">
    <location>
        <position position="98"/>
    </location>
    <ligand>
        <name>(6S)-5-formyl-5,6,7,8-tetrahydrofolate</name>
        <dbReference type="ChEBI" id="CHEBI:57457"/>
    </ligand>
</feature>
<feature type="binding site" evidence="10">
    <location>
        <position position="35"/>
    </location>
    <ligand>
        <name>(6S)-5-formyl-5,6,7,8-tetrahydrofolate</name>
        <dbReference type="ChEBI" id="CHEBI:57457"/>
    </ligand>
</feature>
<keyword evidence="4 10" id="KW-0479">Metal-binding</keyword>
<feature type="binding site" evidence="10">
    <location>
        <position position="268"/>
    </location>
    <ligand>
        <name>Mg(2+)</name>
        <dbReference type="ChEBI" id="CHEBI:18420"/>
    </ligand>
</feature>
<accession>A0A4Y7RZJ6</accession>
<dbReference type="HAMAP" id="MF_00379">
    <property type="entry name" value="GTPase_MnmE"/>
    <property type="match status" value="1"/>
</dbReference>
<dbReference type="PANTHER" id="PTHR42714">
    <property type="entry name" value="TRNA MODIFICATION GTPASE GTPBP3"/>
    <property type="match status" value="1"/>
</dbReference>